<dbReference type="InterPro" id="IPR011836">
    <property type="entry name" value="YhdP"/>
</dbReference>
<dbReference type="RefSeq" id="WP_087107023.1">
    <property type="nucleotide sequence ID" value="NZ_CBCSCN010000014.1"/>
</dbReference>
<name>A0A1X7AFD2_9GAMM</name>
<reference evidence="3 4" key="1">
    <citation type="submission" date="2017-03" db="EMBL/GenBank/DDBJ databases">
        <authorList>
            <person name="Afonso C.L."/>
            <person name="Miller P.J."/>
            <person name="Scott M.A."/>
            <person name="Spackman E."/>
            <person name="Goraichik I."/>
            <person name="Dimitrov K.M."/>
            <person name="Suarez D.L."/>
            <person name="Swayne D.E."/>
        </authorList>
    </citation>
    <scope>NUCLEOTIDE SEQUENCE [LARGE SCALE GENOMIC DNA]</scope>
    <source>
        <strain evidence="3">SB41UT1</strain>
    </source>
</reference>
<dbReference type="EMBL" id="FWPT01000002">
    <property type="protein sequence ID" value="SMA37341.1"/>
    <property type="molecule type" value="Genomic_DNA"/>
</dbReference>
<protein>
    <recommendedName>
        <fullName evidence="2">YhdP central domain-containing protein</fullName>
    </recommendedName>
</protein>
<dbReference type="Proteomes" id="UP000196573">
    <property type="component" value="Unassembled WGS sequence"/>
</dbReference>
<dbReference type="PANTHER" id="PTHR38690">
    <property type="entry name" value="PROTEASE-RELATED"/>
    <property type="match status" value="1"/>
</dbReference>
<evidence type="ECO:0000313" key="4">
    <source>
        <dbReference type="Proteomes" id="UP000196573"/>
    </source>
</evidence>
<feature type="region of interest" description="Disordered" evidence="1">
    <location>
        <begin position="1016"/>
        <end position="1043"/>
    </location>
</feature>
<evidence type="ECO:0000259" key="2">
    <source>
        <dbReference type="Pfam" id="PF13116"/>
    </source>
</evidence>
<dbReference type="InterPro" id="IPR025263">
    <property type="entry name" value="YhdP_central"/>
</dbReference>
<feature type="compositionally biased region" description="Basic and acidic residues" evidence="1">
    <location>
        <begin position="1016"/>
        <end position="1028"/>
    </location>
</feature>
<dbReference type="NCBIfam" id="TIGR02099">
    <property type="entry name" value="YhdP family protein"/>
    <property type="match status" value="1"/>
</dbReference>
<sequence length="1325" mass="144599">MKRIALHISRATWLSLVACLVIVALVLSAGRIALPMIDDWREDVRLQLSDMLQAPVALGELHGRFIDFNPAISVDSLVVYQPESPQQESLALYDLLLELDTIESLLNRQVVFRRVSVGSGNLQLNGEPGAVALTGFPEKDAPAPSPSAERANFRAIYDLVARQRLVDFRNIRFAFAMPDGLQQAMSINRLILAGPPGSRKVSAVIDTGTDKPMTLTMNTVGMAYEWPDVVMSGYVNLPEFNFKPWLALLPADLMKSKGVQLNQLRAGSEFWFSYTPFGWDLRGNLKAEMVDVDFQDQTFPPLTQLSTQLTMKFGRRQPVQIWLEQLAFQFAGYPYPESNLYLALENKPEQDWLLAIDKVHLQPLALIADASNQLPETLDKVVSTLAPRGSLKNLVMRLRPGREPLDFSLITELQGVGVDHWYGAPSGERINAKVHMTTDAGVIDLNSPGFTLGLDNLFEDVWVFDRAQGQLYWRIENDVYQLRTDGLSLRGGEGDIETRLRLDIPFDGDQGIWMALEAGILDGNVTYAGKYLPVKGKVSPELAQWLNSSIKGGDVEQGAFIFNGPLTGPDIDNDLSWGLFFDLDKAHIAYSPEWPAVSDMKGTVLVDQDEVLVTAQKGKIYNSEVTGLTAQVPDLLGDKPLVLGITGAVQSNGADALRLLKETPIATAIDHAADEWQITGAMGAELDLHIPLEEGLKEDIRVAIRLDDNSLTIPEVKLTASKLDGEFAYTTAKGLFGKDLSGVLMDEAFKLNIDSTASAAKLETRLSFTGDMAVPQLSNWLGHDLAPYLKGKTAYKAVVTISDDVQVDVLTSLKGISSTMPAPLQSPAGRDSLKVRVQSKKGQPVLVTGTLSRAGGSRLNTMMELGKSGGLERIGIHSGAGRVSMPGKGILVTGGLSELALEPWVFWGEKHFPTTSVTSSSSQNHNVVAGKSQDSLSLSDLKVKDFKVGRLLWSEELLTNAVVDIDRKSSSWLIAVDSPDITGTADIPDSFSQADSQTPLDIQISRLTLPEDMVHSADDSVEEADKPKSKVQPSVDPLADINPAKLPPMNVTVQELAYKGQNAGQVQFTLRPFSKGLNLENLSGSLGGAAFNGDLTWTQTGKDNSTQLAGELTSRNLEDTLKFWGYPDLMSAKRVQAKTYLSWSGTPAGFSINTLEGDVGLELTNGRFNSKAASGTEALRLFGVLNLDSITRRLRLDFSDLFRGGMVFDRVKGKAGFNNGEVTLIDPIVVKGVSSDFKLSGRLNTRQQALDMGLVVTLPVTQNITVVSLLLGQPYIAGAAYLFDKLLGSKVEQFASLRYEISGSFQDPQIKLDRLFSNKEKENKS</sequence>
<feature type="domain" description="YhdP central" evidence="2">
    <location>
        <begin position="6"/>
        <end position="1310"/>
    </location>
</feature>
<evidence type="ECO:0000313" key="3">
    <source>
        <dbReference type="EMBL" id="SMA37341.1"/>
    </source>
</evidence>
<gene>
    <name evidence="3" type="ORF">EHSB41UT_00724</name>
</gene>
<keyword evidence="4" id="KW-1185">Reference proteome</keyword>
<dbReference type="OrthoDB" id="9762238at2"/>
<proteinExistence type="predicted"/>
<evidence type="ECO:0000256" key="1">
    <source>
        <dbReference type="SAM" id="MobiDB-lite"/>
    </source>
</evidence>
<accession>A0A1X7AFD2</accession>
<dbReference type="Pfam" id="PF13116">
    <property type="entry name" value="YhdP"/>
    <property type="match status" value="1"/>
</dbReference>
<organism evidence="3 4">
    <name type="scientific">Parendozoicomonas haliclonae</name>
    <dbReference type="NCBI Taxonomy" id="1960125"/>
    <lineage>
        <taxon>Bacteria</taxon>
        <taxon>Pseudomonadati</taxon>
        <taxon>Pseudomonadota</taxon>
        <taxon>Gammaproteobacteria</taxon>
        <taxon>Oceanospirillales</taxon>
        <taxon>Endozoicomonadaceae</taxon>
        <taxon>Parendozoicomonas</taxon>
    </lineage>
</organism>
<dbReference type="PANTHER" id="PTHR38690:SF1">
    <property type="entry name" value="PROTEASE"/>
    <property type="match status" value="1"/>
</dbReference>